<feature type="signal peptide" evidence="12">
    <location>
        <begin position="1"/>
        <end position="20"/>
    </location>
</feature>
<evidence type="ECO:0000259" key="14">
    <source>
        <dbReference type="PROSITE" id="PS50026"/>
    </source>
</evidence>
<dbReference type="Gene3D" id="2.60.40.4060">
    <property type="entry name" value="Reeler domain"/>
    <property type="match status" value="1"/>
</dbReference>
<dbReference type="Proteomes" id="UP000838412">
    <property type="component" value="Chromosome 3"/>
</dbReference>
<evidence type="ECO:0000259" key="15">
    <source>
        <dbReference type="PROSITE" id="PS51019"/>
    </source>
</evidence>
<dbReference type="PROSITE" id="PS51019">
    <property type="entry name" value="REELIN"/>
    <property type="match status" value="1"/>
</dbReference>
<keyword evidence="3" id="KW-0964">Secreted</keyword>
<dbReference type="InterPro" id="IPR036364">
    <property type="entry name" value="SEA_dom_sf"/>
</dbReference>
<organism evidence="16 17">
    <name type="scientific">Branchiostoma lanceolatum</name>
    <name type="common">Common lancelet</name>
    <name type="synonym">Amphioxus lanceolatum</name>
    <dbReference type="NCBI Taxonomy" id="7740"/>
    <lineage>
        <taxon>Eukaryota</taxon>
        <taxon>Metazoa</taxon>
        <taxon>Chordata</taxon>
        <taxon>Cephalochordata</taxon>
        <taxon>Leptocardii</taxon>
        <taxon>Amphioxiformes</taxon>
        <taxon>Branchiostomatidae</taxon>
        <taxon>Branchiostoma</taxon>
    </lineage>
</organism>
<gene>
    <name evidence="16" type="primary">FRRS1</name>
    <name evidence="16" type="ORF">BLAG_LOCUS14677</name>
</gene>
<accession>A0A8J9ZMR7</accession>
<evidence type="ECO:0000256" key="8">
    <source>
        <dbReference type="ARBA" id="ARBA00023022"/>
    </source>
</evidence>
<evidence type="ECO:0000256" key="2">
    <source>
        <dbReference type="ARBA" id="ARBA00008501"/>
    </source>
</evidence>
<feature type="region of interest" description="Disordered" evidence="10">
    <location>
        <begin position="553"/>
        <end position="580"/>
    </location>
</feature>
<comment type="similarity">
    <text evidence="2">Belongs to the insect defense protein family.</text>
</comment>
<proteinExistence type="inferred from homology"/>
<evidence type="ECO:0000256" key="4">
    <source>
        <dbReference type="ARBA" id="ARBA00022529"/>
    </source>
</evidence>
<evidence type="ECO:0000256" key="12">
    <source>
        <dbReference type="SAM" id="SignalP"/>
    </source>
</evidence>
<keyword evidence="9" id="KW-0245">EGF-like domain</keyword>
<keyword evidence="4" id="KW-0929">Antimicrobial</keyword>
<keyword evidence="5" id="KW-0399">Innate immunity</keyword>
<evidence type="ECO:0000256" key="7">
    <source>
        <dbReference type="ARBA" id="ARBA00022859"/>
    </source>
</evidence>
<evidence type="ECO:0000313" key="16">
    <source>
        <dbReference type="EMBL" id="CAH1256183.1"/>
    </source>
</evidence>
<dbReference type="GO" id="GO:0005576">
    <property type="term" value="C:extracellular region"/>
    <property type="evidence" value="ECO:0007669"/>
    <property type="project" value="UniProtKB-SubCell"/>
</dbReference>
<name>A0A8J9ZMR7_BRALA</name>
<evidence type="ECO:0000256" key="6">
    <source>
        <dbReference type="ARBA" id="ARBA00022729"/>
    </source>
</evidence>
<feature type="region of interest" description="Disordered" evidence="10">
    <location>
        <begin position="393"/>
        <end position="482"/>
    </location>
</feature>
<dbReference type="PROSITE" id="PS50026">
    <property type="entry name" value="EGF_3"/>
    <property type="match status" value="1"/>
</dbReference>
<dbReference type="GO" id="GO:0016020">
    <property type="term" value="C:membrane"/>
    <property type="evidence" value="ECO:0007669"/>
    <property type="project" value="TreeGrafter"/>
</dbReference>
<feature type="domain" description="EGF-like" evidence="14">
    <location>
        <begin position="311"/>
        <end position="343"/>
    </location>
</feature>
<keyword evidence="9" id="KW-1015">Disulfide bond</keyword>
<dbReference type="GO" id="GO:0042742">
    <property type="term" value="P:defense response to bacterium"/>
    <property type="evidence" value="ECO:0007669"/>
    <property type="project" value="UniProtKB-KW"/>
</dbReference>
<feature type="chain" id="PRO_5035480503" evidence="12">
    <location>
        <begin position="21"/>
        <end position="670"/>
    </location>
</feature>
<dbReference type="Pfam" id="PF02014">
    <property type="entry name" value="Reeler"/>
    <property type="match status" value="1"/>
</dbReference>
<dbReference type="OrthoDB" id="2419613at2759"/>
<evidence type="ECO:0000256" key="10">
    <source>
        <dbReference type="SAM" id="MobiDB-lite"/>
    </source>
</evidence>
<comment type="caution">
    <text evidence="9">Lacks conserved residue(s) required for the propagation of feature annotation.</text>
</comment>
<evidence type="ECO:0000313" key="17">
    <source>
        <dbReference type="Proteomes" id="UP000838412"/>
    </source>
</evidence>
<feature type="region of interest" description="Disordered" evidence="10">
    <location>
        <begin position="499"/>
        <end position="524"/>
    </location>
</feature>
<dbReference type="CDD" id="cd08544">
    <property type="entry name" value="Reeler"/>
    <property type="match status" value="1"/>
</dbReference>
<feature type="domain" description="Reelin" evidence="15">
    <location>
        <begin position="7"/>
        <end position="174"/>
    </location>
</feature>
<dbReference type="InterPro" id="IPR051237">
    <property type="entry name" value="Ferric-chelate_Red/DefProt"/>
</dbReference>
<dbReference type="Gene3D" id="2.10.25.10">
    <property type="entry name" value="Laminin"/>
    <property type="match status" value="1"/>
</dbReference>
<dbReference type="InterPro" id="IPR000082">
    <property type="entry name" value="SEA_dom"/>
</dbReference>
<dbReference type="SUPFAM" id="SSF57196">
    <property type="entry name" value="EGF/Laminin"/>
    <property type="match status" value="1"/>
</dbReference>
<evidence type="ECO:0000259" key="13">
    <source>
        <dbReference type="PROSITE" id="PS50024"/>
    </source>
</evidence>
<feature type="transmembrane region" description="Helical" evidence="11">
    <location>
        <begin position="353"/>
        <end position="379"/>
    </location>
</feature>
<dbReference type="GO" id="GO:0071944">
    <property type="term" value="C:cell periphery"/>
    <property type="evidence" value="ECO:0007669"/>
    <property type="project" value="UniProtKB-ARBA"/>
</dbReference>
<dbReference type="PANTHER" id="PTHR45828:SF9">
    <property type="entry name" value="CELL WALL INTEGRITY AND STRESS RESPONSE COMPONENT 4-LIKE-RELATED"/>
    <property type="match status" value="1"/>
</dbReference>
<sequence length="670" mass="71931">MWGLVLVAVMGWASLSPATGYPTGAPTEQCRAMMPNHGANSSDDASPYRLVPATTTYTPGTPMSVRVEGGQFKGIFLHARRAHGDHSLGTFVGPPQGFHHVTCNTSGDSVTHSDRTNKSAAIFEWIPPNPGAGDVVFKATIVKSHKVFWTNVTSGSVIDITTVLATTPSVPTSDLSVEMRLTSADFHDDLLDSGTARHQILGLAVKGEVDRIFEDHPHYRSSHVNHFRQGSVITNVTLAFKKNLTEEEKYEAAAQLFQASESGDLGFTTDRVTVDYGDGTSDTLERCTCSGQPAVTCTTKGATCVPTCVLNKNYCNSGTCSSDITAATLNCKCPSNFVGDRCDNPQIGGLSPAAFACVLLAALAGFALLGCILFHLCCAERCGRRRKHKAYSQDKAAVQPTQKLPVQREQEEQVATVDMSKPAGDDGNYNPSLPRSEAGSNMETIQEEPSDSSLITEPGAFTRPVIPAPLPVPGQQRPLADAGQQEAIENWRRHVVPKAAPPTGSLQPGIAEAPSYSSLPKRTPETARIPEASPMLPLSKLASEANPLKSLQKDISDAPPIDSLQNRIPDTPAPGSLQKRFSEAPPVDYLRNRMPDSASDVTDEVAQLTARWPTKPGGRSTKSLPRRLPGRGPADNRRAPARGIYNPGYYDNFGDVKEMTYKNAEELALG</sequence>
<evidence type="ECO:0000256" key="1">
    <source>
        <dbReference type="ARBA" id="ARBA00004613"/>
    </source>
</evidence>
<keyword evidence="11" id="KW-0812">Transmembrane</keyword>
<dbReference type="PROSITE" id="PS50024">
    <property type="entry name" value="SEA"/>
    <property type="match status" value="1"/>
</dbReference>
<dbReference type="InterPro" id="IPR002861">
    <property type="entry name" value="Reeler_dom"/>
</dbReference>
<dbReference type="Pfam" id="PF01390">
    <property type="entry name" value="SEA"/>
    <property type="match status" value="1"/>
</dbReference>
<keyword evidence="6 12" id="KW-0732">Signal</keyword>
<keyword evidence="8" id="KW-0044">Antibiotic</keyword>
<keyword evidence="7" id="KW-0391">Immunity</keyword>
<dbReference type="PROSITE" id="PS00022">
    <property type="entry name" value="EGF_1"/>
    <property type="match status" value="1"/>
</dbReference>
<dbReference type="EMBL" id="OV696688">
    <property type="protein sequence ID" value="CAH1256183.1"/>
    <property type="molecule type" value="Genomic_DNA"/>
</dbReference>
<dbReference type="GO" id="GO:0045087">
    <property type="term" value="P:innate immune response"/>
    <property type="evidence" value="ECO:0007669"/>
    <property type="project" value="UniProtKB-KW"/>
</dbReference>
<dbReference type="AlphaFoldDB" id="A0A8J9ZMR7"/>
<dbReference type="SUPFAM" id="SSF82671">
    <property type="entry name" value="SEA domain"/>
    <property type="match status" value="1"/>
</dbReference>
<evidence type="ECO:0000256" key="11">
    <source>
        <dbReference type="SAM" id="Phobius"/>
    </source>
</evidence>
<feature type="domain" description="SEA" evidence="13">
    <location>
        <begin position="171"/>
        <end position="281"/>
    </location>
</feature>
<dbReference type="Gene3D" id="3.30.70.960">
    <property type="entry name" value="SEA domain"/>
    <property type="match status" value="1"/>
</dbReference>
<evidence type="ECO:0000256" key="9">
    <source>
        <dbReference type="PROSITE-ProRule" id="PRU00076"/>
    </source>
</evidence>
<feature type="compositionally biased region" description="Polar residues" evidence="10">
    <location>
        <begin position="429"/>
        <end position="444"/>
    </location>
</feature>
<comment type="subcellular location">
    <subcellularLocation>
        <location evidence="1">Secreted</location>
    </subcellularLocation>
</comment>
<keyword evidence="11" id="KW-0472">Membrane</keyword>
<feature type="disulfide bond" evidence="9">
    <location>
        <begin position="333"/>
        <end position="342"/>
    </location>
</feature>
<evidence type="ECO:0000256" key="5">
    <source>
        <dbReference type="ARBA" id="ARBA00022588"/>
    </source>
</evidence>
<keyword evidence="11" id="KW-1133">Transmembrane helix</keyword>
<dbReference type="PANTHER" id="PTHR45828">
    <property type="entry name" value="CYTOCHROME B561/FERRIC REDUCTASE TRANSMEMBRANE"/>
    <property type="match status" value="1"/>
</dbReference>
<dbReference type="InterPro" id="IPR042307">
    <property type="entry name" value="Reeler_sf"/>
</dbReference>
<dbReference type="InterPro" id="IPR000742">
    <property type="entry name" value="EGF"/>
</dbReference>
<keyword evidence="17" id="KW-1185">Reference proteome</keyword>
<evidence type="ECO:0000256" key="3">
    <source>
        <dbReference type="ARBA" id="ARBA00022525"/>
    </source>
</evidence>
<protein>
    <submittedName>
        <fullName evidence="16">FRRS1 protein</fullName>
    </submittedName>
</protein>
<feature type="region of interest" description="Disordered" evidence="10">
    <location>
        <begin position="611"/>
        <end position="647"/>
    </location>
</feature>
<reference evidence="16" key="1">
    <citation type="submission" date="2022-01" db="EMBL/GenBank/DDBJ databases">
        <authorList>
            <person name="Braso-Vives M."/>
        </authorList>
    </citation>
    <scope>NUCLEOTIDE SEQUENCE</scope>
</reference>